<organism evidence="1">
    <name type="scientific">Fervidobacterium pennivorans</name>
    <dbReference type="NCBI Taxonomy" id="93466"/>
    <lineage>
        <taxon>Bacteria</taxon>
        <taxon>Thermotogati</taxon>
        <taxon>Thermotogota</taxon>
        <taxon>Thermotogae</taxon>
        <taxon>Thermotogales</taxon>
        <taxon>Fervidobacteriaceae</taxon>
        <taxon>Fervidobacterium</taxon>
    </lineage>
</organism>
<reference evidence="1" key="1">
    <citation type="journal article" date="2020" name="mSystems">
        <title>Genome- and Community-Level Interaction Insights into Carbon Utilization and Element Cycling Functions of Hydrothermarchaeota in Hydrothermal Sediment.</title>
        <authorList>
            <person name="Zhou Z."/>
            <person name="Liu Y."/>
            <person name="Xu W."/>
            <person name="Pan J."/>
            <person name="Luo Z.H."/>
            <person name="Li M."/>
        </authorList>
    </citation>
    <scope>NUCLEOTIDE SEQUENCE [LARGE SCALE GENOMIC DNA]</scope>
    <source>
        <strain evidence="1">SpSt-61</strain>
    </source>
</reference>
<dbReference type="InterPro" id="IPR025324">
    <property type="entry name" value="DUF4230"/>
</dbReference>
<dbReference type="EMBL" id="DSZZ01000511">
    <property type="protein sequence ID" value="HGU54046.1"/>
    <property type="molecule type" value="Genomic_DNA"/>
</dbReference>
<sequence>MKRFWKFILLLLVFVVLFTVLFHYLAKVPVIGNVISILSSMLNPFKERVQRAEINLGTVLYDIQQMGFLRLATVLMEDVIKTRDYEYELDTILDGKYAVDGTYIYRAKVSYGIDLFKIEQDDVVIDETQTRITIYLPPIELLEGRVKVERLETFEENFRSKIFGRFEIGAKDTWIPIEIKERVYSFCDRKAEELLAREIEDYMRSKNKYEEMKTRAEKYITTLLLPYTAKGYSVNVIWKE</sequence>
<name>A0A7V4NFA2_FERPE</name>
<gene>
    <name evidence="1" type="ORF">ENT78_11085</name>
</gene>
<evidence type="ECO:0000313" key="1">
    <source>
        <dbReference type="EMBL" id="HGU54046.1"/>
    </source>
</evidence>
<protein>
    <submittedName>
        <fullName evidence="1">DUF4230 domain-containing protein</fullName>
    </submittedName>
</protein>
<comment type="caution">
    <text evidence="1">The sequence shown here is derived from an EMBL/GenBank/DDBJ whole genome shotgun (WGS) entry which is preliminary data.</text>
</comment>
<proteinExistence type="predicted"/>
<dbReference type="AlphaFoldDB" id="A0A7V4NFA2"/>
<accession>A0A7V4NFA2</accession>
<dbReference type="Pfam" id="PF14014">
    <property type="entry name" value="DUF4230"/>
    <property type="match status" value="1"/>
</dbReference>